<name>A0A0F9Q154_9ZZZZ</name>
<dbReference type="SUPFAM" id="SSF55729">
    <property type="entry name" value="Acyl-CoA N-acyltransferases (Nat)"/>
    <property type="match status" value="1"/>
</dbReference>
<feature type="domain" description="N-acetyltransferase" evidence="1">
    <location>
        <begin position="2"/>
        <end position="176"/>
    </location>
</feature>
<proteinExistence type="predicted"/>
<protein>
    <recommendedName>
        <fullName evidence="1">N-acetyltransferase domain-containing protein</fullName>
    </recommendedName>
</protein>
<comment type="caution">
    <text evidence="2">The sequence shown here is derived from an EMBL/GenBank/DDBJ whole genome shotgun (WGS) entry which is preliminary data.</text>
</comment>
<dbReference type="EMBL" id="LAZR01001982">
    <property type="protein sequence ID" value="KKN36199.1"/>
    <property type="molecule type" value="Genomic_DNA"/>
</dbReference>
<dbReference type="AlphaFoldDB" id="A0A0F9Q154"/>
<dbReference type="Pfam" id="PF00583">
    <property type="entry name" value="Acetyltransf_1"/>
    <property type="match status" value="1"/>
</dbReference>
<evidence type="ECO:0000259" key="1">
    <source>
        <dbReference type="PROSITE" id="PS51186"/>
    </source>
</evidence>
<dbReference type="Gene3D" id="3.40.630.30">
    <property type="match status" value="1"/>
</dbReference>
<organism evidence="2">
    <name type="scientific">marine sediment metagenome</name>
    <dbReference type="NCBI Taxonomy" id="412755"/>
    <lineage>
        <taxon>unclassified sequences</taxon>
        <taxon>metagenomes</taxon>
        <taxon>ecological metagenomes</taxon>
    </lineage>
</organism>
<dbReference type="InterPro" id="IPR016181">
    <property type="entry name" value="Acyl_CoA_acyltransferase"/>
</dbReference>
<sequence length="177" mass="20220">MITLERATSEADLYQILELQQKNLLGNISSEEKKNEGFVTVSHTFEIVKAMNDICSHIVAKSEGKVIAYALCMHPKFADDIEILRPMFDEVEAIRPKIENYIAMGQICVDKGFRGQGVFRKLYLSMRDVVRTEFKCIITEVDTENTRSIRAHHTVGFKDLVTYRSGGQDWKIIVLDC</sequence>
<gene>
    <name evidence="2" type="ORF">LCGC14_0776050</name>
</gene>
<dbReference type="GO" id="GO:0016747">
    <property type="term" value="F:acyltransferase activity, transferring groups other than amino-acyl groups"/>
    <property type="evidence" value="ECO:0007669"/>
    <property type="project" value="InterPro"/>
</dbReference>
<evidence type="ECO:0000313" key="2">
    <source>
        <dbReference type="EMBL" id="KKN36199.1"/>
    </source>
</evidence>
<dbReference type="InterPro" id="IPR000182">
    <property type="entry name" value="GNAT_dom"/>
</dbReference>
<dbReference type="PROSITE" id="PS51186">
    <property type="entry name" value="GNAT"/>
    <property type="match status" value="1"/>
</dbReference>
<reference evidence="2" key="1">
    <citation type="journal article" date="2015" name="Nature">
        <title>Complex archaea that bridge the gap between prokaryotes and eukaryotes.</title>
        <authorList>
            <person name="Spang A."/>
            <person name="Saw J.H."/>
            <person name="Jorgensen S.L."/>
            <person name="Zaremba-Niedzwiedzka K."/>
            <person name="Martijn J."/>
            <person name="Lind A.E."/>
            <person name="van Eijk R."/>
            <person name="Schleper C."/>
            <person name="Guy L."/>
            <person name="Ettema T.J."/>
        </authorList>
    </citation>
    <scope>NUCLEOTIDE SEQUENCE</scope>
</reference>
<accession>A0A0F9Q154</accession>